<dbReference type="Proteomes" id="UP001183648">
    <property type="component" value="Unassembled WGS sequence"/>
</dbReference>
<evidence type="ECO:0000313" key="2">
    <source>
        <dbReference type="EMBL" id="MDR7364220.1"/>
    </source>
</evidence>
<organism evidence="2 3">
    <name type="scientific">Nocardioides marmoribigeumensis</name>
    <dbReference type="NCBI Taxonomy" id="433649"/>
    <lineage>
        <taxon>Bacteria</taxon>
        <taxon>Bacillati</taxon>
        <taxon>Actinomycetota</taxon>
        <taxon>Actinomycetes</taxon>
        <taxon>Propionibacteriales</taxon>
        <taxon>Nocardioidaceae</taxon>
        <taxon>Nocardioides</taxon>
    </lineage>
</organism>
<keyword evidence="3" id="KW-1185">Reference proteome</keyword>
<evidence type="ECO:0000256" key="1">
    <source>
        <dbReference type="SAM" id="Phobius"/>
    </source>
</evidence>
<feature type="transmembrane region" description="Helical" evidence="1">
    <location>
        <begin position="162"/>
        <end position="182"/>
    </location>
</feature>
<feature type="transmembrane region" description="Helical" evidence="1">
    <location>
        <begin position="84"/>
        <end position="112"/>
    </location>
</feature>
<dbReference type="RefSeq" id="WP_310305628.1">
    <property type="nucleotide sequence ID" value="NZ_BAAAPS010000005.1"/>
</dbReference>
<comment type="caution">
    <text evidence="2">The sequence shown here is derived from an EMBL/GenBank/DDBJ whole genome shotgun (WGS) entry which is preliminary data.</text>
</comment>
<accession>A0ABU2C0R2</accession>
<sequence>MTTSTFRRDVAATSLVVTAVLSAVSTATAPEFPSGYTDRLAAIDQAGALSWVSALTFTLAQLPFLVAVLGVGHLLRDEASRLSVVGVCLASVGAFGHAVFGGVSLVSVVMAQDAATRSTSAALLADVEGSPVMLFAAMGLLGTVFGLLVLAAALWRTQVAPRWVPVLVAAFLVVEFVGGNLASWAPQLSAVLYLVAFGALARTVHAQATDDAASRTGLGHDVPAPAVPA</sequence>
<feature type="transmembrane region" description="Helical" evidence="1">
    <location>
        <begin position="50"/>
        <end position="72"/>
    </location>
</feature>
<protein>
    <submittedName>
        <fullName evidence="2">ABC-type Na+ efflux pump permease subunit</fullName>
    </submittedName>
</protein>
<name>A0ABU2C0R2_9ACTN</name>
<proteinExistence type="predicted"/>
<keyword evidence="1" id="KW-0472">Membrane</keyword>
<keyword evidence="1" id="KW-0812">Transmembrane</keyword>
<reference evidence="2 3" key="1">
    <citation type="submission" date="2023-07" db="EMBL/GenBank/DDBJ databases">
        <title>Sequencing the genomes of 1000 actinobacteria strains.</title>
        <authorList>
            <person name="Klenk H.-P."/>
        </authorList>
    </citation>
    <scope>NUCLEOTIDE SEQUENCE [LARGE SCALE GENOMIC DNA]</scope>
    <source>
        <strain evidence="2 3">DSM 19426</strain>
    </source>
</reference>
<keyword evidence="1" id="KW-1133">Transmembrane helix</keyword>
<evidence type="ECO:0000313" key="3">
    <source>
        <dbReference type="Proteomes" id="UP001183648"/>
    </source>
</evidence>
<gene>
    <name evidence="2" type="ORF">J2S63_003773</name>
</gene>
<feature type="transmembrane region" description="Helical" evidence="1">
    <location>
        <begin position="132"/>
        <end position="155"/>
    </location>
</feature>
<dbReference type="EMBL" id="JAVDYG010000001">
    <property type="protein sequence ID" value="MDR7364220.1"/>
    <property type="molecule type" value="Genomic_DNA"/>
</dbReference>